<feature type="transmembrane region" description="Helical" evidence="1">
    <location>
        <begin position="107"/>
        <end position="125"/>
    </location>
</feature>
<evidence type="ECO:0000256" key="1">
    <source>
        <dbReference type="SAM" id="Phobius"/>
    </source>
</evidence>
<gene>
    <name evidence="2" type="ORF">BDK51DRAFT_43176</name>
</gene>
<keyword evidence="1" id="KW-1133">Transmembrane helix</keyword>
<keyword evidence="1" id="KW-0812">Transmembrane</keyword>
<reference evidence="3" key="1">
    <citation type="journal article" date="2018" name="Nat. Microbiol.">
        <title>Leveraging single-cell genomics to expand the fungal tree of life.</title>
        <authorList>
            <person name="Ahrendt S.R."/>
            <person name="Quandt C.A."/>
            <person name="Ciobanu D."/>
            <person name="Clum A."/>
            <person name="Salamov A."/>
            <person name="Andreopoulos B."/>
            <person name="Cheng J.F."/>
            <person name="Woyke T."/>
            <person name="Pelin A."/>
            <person name="Henrissat B."/>
            <person name="Reynolds N.K."/>
            <person name="Benny G.L."/>
            <person name="Smith M.E."/>
            <person name="James T.Y."/>
            <person name="Grigoriev I.V."/>
        </authorList>
    </citation>
    <scope>NUCLEOTIDE SEQUENCE [LARGE SCALE GENOMIC DNA]</scope>
</reference>
<dbReference type="AlphaFoldDB" id="A0A4P9W154"/>
<protein>
    <submittedName>
        <fullName evidence="2">Uncharacterized protein</fullName>
    </submittedName>
</protein>
<evidence type="ECO:0000313" key="2">
    <source>
        <dbReference type="EMBL" id="RKO84873.1"/>
    </source>
</evidence>
<dbReference type="Proteomes" id="UP000269721">
    <property type="component" value="Unassembled WGS sequence"/>
</dbReference>
<proteinExistence type="predicted"/>
<keyword evidence="1" id="KW-0472">Membrane</keyword>
<feature type="transmembrane region" description="Helical" evidence="1">
    <location>
        <begin position="69"/>
        <end position="87"/>
    </location>
</feature>
<sequence>MIATSVRSQLESAMVFRRDGTVAFACADGKGKEADNQVPPNLERMDWRGLAPRISRASLRLEPRLRQMWLAWWCFFPLAVCSLNLPIPSCPQEHPTPLVMTPPLNLTPSLLQCLLVLLAATCLLLHRQSRHATRAIAIYTETLSSASMWVFVVDIRPYSTDNGVLHEIKVLDLDKKKVVRDPPGNWLFEGLGQAQDFVEVFAAHCFEAVNAKDGVSFHQDFPVCAGETGEGWLAGFGAR</sequence>
<organism evidence="2 3">
    <name type="scientific">Blyttiomyces helicus</name>
    <dbReference type="NCBI Taxonomy" id="388810"/>
    <lineage>
        <taxon>Eukaryota</taxon>
        <taxon>Fungi</taxon>
        <taxon>Fungi incertae sedis</taxon>
        <taxon>Chytridiomycota</taxon>
        <taxon>Chytridiomycota incertae sedis</taxon>
        <taxon>Chytridiomycetes</taxon>
        <taxon>Chytridiomycetes incertae sedis</taxon>
        <taxon>Blyttiomyces</taxon>
    </lineage>
</organism>
<dbReference type="EMBL" id="KZ999645">
    <property type="protein sequence ID" value="RKO84873.1"/>
    <property type="molecule type" value="Genomic_DNA"/>
</dbReference>
<accession>A0A4P9W154</accession>
<evidence type="ECO:0000313" key="3">
    <source>
        <dbReference type="Proteomes" id="UP000269721"/>
    </source>
</evidence>
<keyword evidence="3" id="KW-1185">Reference proteome</keyword>
<name>A0A4P9W154_9FUNG</name>